<evidence type="ECO:0000313" key="16">
    <source>
        <dbReference type="EMBL" id="KAH6693603.1"/>
    </source>
</evidence>
<evidence type="ECO:0000256" key="5">
    <source>
        <dbReference type="ARBA" id="ARBA00022792"/>
    </source>
</evidence>
<feature type="domain" description="AAA+ ATPase" evidence="14">
    <location>
        <begin position="272"/>
        <end position="409"/>
    </location>
</feature>
<keyword evidence="10" id="KW-0472">Membrane</keyword>
<name>A0A9P8VJ16_9PEZI</name>
<keyword evidence="6" id="KW-0378">Hydrolase</keyword>
<evidence type="ECO:0000256" key="3">
    <source>
        <dbReference type="ARBA" id="ARBA00022692"/>
    </source>
</evidence>
<evidence type="ECO:0000256" key="4">
    <source>
        <dbReference type="ARBA" id="ARBA00022741"/>
    </source>
</evidence>
<dbReference type="InterPro" id="IPR057495">
    <property type="entry name" value="AAA_lid_BCS1"/>
</dbReference>
<feature type="compositionally biased region" description="Acidic residues" evidence="13">
    <location>
        <begin position="518"/>
        <end position="532"/>
    </location>
</feature>
<protein>
    <submittedName>
        <fullName evidence="16">BCS1 N terminal-domain-containing protein</fullName>
    </submittedName>
</protein>
<dbReference type="InterPro" id="IPR003593">
    <property type="entry name" value="AAA+_ATPase"/>
</dbReference>
<keyword evidence="9" id="KW-0496">Mitochondrion</keyword>
<dbReference type="GO" id="GO:0005524">
    <property type="term" value="F:ATP binding"/>
    <property type="evidence" value="ECO:0007669"/>
    <property type="project" value="UniProtKB-KW"/>
</dbReference>
<dbReference type="InterPro" id="IPR003960">
    <property type="entry name" value="ATPase_AAA_CS"/>
</dbReference>
<evidence type="ECO:0000256" key="11">
    <source>
        <dbReference type="ARBA" id="ARBA00048778"/>
    </source>
</evidence>
<dbReference type="PANTHER" id="PTHR23070">
    <property type="entry name" value="BCS1 AAA-TYPE ATPASE"/>
    <property type="match status" value="1"/>
</dbReference>
<evidence type="ECO:0000256" key="10">
    <source>
        <dbReference type="ARBA" id="ARBA00023136"/>
    </source>
</evidence>
<evidence type="ECO:0000259" key="14">
    <source>
        <dbReference type="SMART" id="SM00382"/>
    </source>
</evidence>
<dbReference type="EMBL" id="JAGSXJ010000003">
    <property type="protein sequence ID" value="KAH6693603.1"/>
    <property type="molecule type" value="Genomic_DNA"/>
</dbReference>
<keyword evidence="4 12" id="KW-0547">Nucleotide-binding</keyword>
<dbReference type="SUPFAM" id="SSF52540">
    <property type="entry name" value="P-loop containing nucleoside triphosphate hydrolases"/>
    <property type="match status" value="1"/>
</dbReference>
<dbReference type="GO" id="GO:0016887">
    <property type="term" value="F:ATP hydrolysis activity"/>
    <property type="evidence" value="ECO:0007669"/>
    <property type="project" value="InterPro"/>
</dbReference>
<evidence type="ECO:0000256" key="13">
    <source>
        <dbReference type="SAM" id="MobiDB-lite"/>
    </source>
</evidence>
<comment type="caution">
    <text evidence="16">The sequence shown here is derived from an EMBL/GenBank/DDBJ whole genome shotgun (WGS) entry which is preliminary data.</text>
</comment>
<dbReference type="PROSITE" id="PS00674">
    <property type="entry name" value="AAA"/>
    <property type="match status" value="1"/>
</dbReference>
<evidence type="ECO:0000256" key="12">
    <source>
        <dbReference type="RuleBase" id="RU003651"/>
    </source>
</evidence>
<evidence type="ECO:0000259" key="15">
    <source>
        <dbReference type="SMART" id="SM01024"/>
    </source>
</evidence>
<evidence type="ECO:0000256" key="9">
    <source>
        <dbReference type="ARBA" id="ARBA00023128"/>
    </source>
</evidence>
<keyword evidence="8" id="KW-1133">Transmembrane helix</keyword>
<dbReference type="InterPro" id="IPR003959">
    <property type="entry name" value="ATPase_AAA_core"/>
</dbReference>
<dbReference type="AlphaFoldDB" id="A0A9P8VJ16"/>
<evidence type="ECO:0000256" key="7">
    <source>
        <dbReference type="ARBA" id="ARBA00022840"/>
    </source>
</evidence>
<dbReference type="Pfam" id="PF00004">
    <property type="entry name" value="AAA"/>
    <property type="match status" value="1"/>
</dbReference>
<dbReference type="InterPro" id="IPR014851">
    <property type="entry name" value="BCS1_N"/>
</dbReference>
<keyword evidence="17" id="KW-1185">Reference proteome</keyword>
<dbReference type="SMART" id="SM01024">
    <property type="entry name" value="BCS1_N"/>
    <property type="match status" value="1"/>
</dbReference>
<dbReference type="GO" id="GO:0005743">
    <property type="term" value="C:mitochondrial inner membrane"/>
    <property type="evidence" value="ECO:0007669"/>
    <property type="project" value="UniProtKB-SubCell"/>
</dbReference>
<accession>A0A9P8VJ16</accession>
<dbReference type="Gene3D" id="3.40.50.300">
    <property type="entry name" value="P-loop containing nucleotide triphosphate hydrolases"/>
    <property type="match status" value="1"/>
</dbReference>
<comment type="subcellular location">
    <subcellularLocation>
        <location evidence="1">Mitochondrion inner membrane</location>
        <topology evidence="1">Single-pass membrane protein</topology>
    </subcellularLocation>
</comment>
<evidence type="ECO:0000256" key="1">
    <source>
        <dbReference type="ARBA" id="ARBA00004434"/>
    </source>
</evidence>
<keyword evidence="5" id="KW-0999">Mitochondrion inner membrane</keyword>
<feature type="domain" description="BCS1 N-terminal" evidence="15">
    <location>
        <begin position="54"/>
        <end position="239"/>
    </location>
</feature>
<dbReference type="InterPro" id="IPR027417">
    <property type="entry name" value="P-loop_NTPase"/>
</dbReference>
<dbReference type="OrthoDB" id="10251412at2759"/>
<reference evidence="16" key="1">
    <citation type="journal article" date="2021" name="Nat. Commun.">
        <title>Genetic determinants of endophytism in the Arabidopsis root mycobiome.</title>
        <authorList>
            <person name="Mesny F."/>
            <person name="Miyauchi S."/>
            <person name="Thiergart T."/>
            <person name="Pickel B."/>
            <person name="Atanasova L."/>
            <person name="Karlsson M."/>
            <person name="Huettel B."/>
            <person name="Barry K.W."/>
            <person name="Haridas S."/>
            <person name="Chen C."/>
            <person name="Bauer D."/>
            <person name="Andreopoulos W."/>
            <person name="Pangilinan J."/>
            <person name="LaButti K."/>
            <person name="Riley R."/>
            <person name="Lipzen A."/>
            <person name="Clum A."/>
            <person name="Drula E."/>
            <person name="Henrissat B."/>
            <person name="Kohler A."/>
            <person name="Grigoriev I.V."/>
            <person name="Martin F.M."/>
            <person name="Hacquard S."/>
        </authorList>
    </citation>
    <scope>NUCLEOTIDE SEQUENCE</scope>
    <source>
        <strain evidence="16">MPI-SDFR-AT-0117</strain>
    </source>
</reference>
<comment type="catalytic activity">
    <reaction evidence="11">
        <text>ATP + H2O = ADP + phosphate + H(+)</text>
        <dbReference type="Rhea" id="RHEA:13065"/>
        <dbReference type="ChEBI" id="CHEBI:15377"/>
        <dbReference type="ChEBI" id="CHEBI:15378"/>
        <dbReference type="ChEBI" id="CHEBI:30616"/>
        <dbReference type="ChEBI" id="CHEBI:43474"/>
        <dbReference type="ChEBI" id="CHEBI:456216"/>
    </reaction>
    <physiologicalReaction direction="left-to-right" evidence="11">
        <dbReference type="Rhea" id="RHEA:13066"/>
    </physiologicalReaction>
</comment>
<keyword evidence="3" id="KW-0812">Transmembrane</keyword>
<sequence>MDHSQGDNASQFGPGARPSGAVQVLDLLFPGFSILAQGAAAWGIDLGRYVNIAIGLGILSYVWSQVKGLIFGLLKKVLLSTAEIRADDVEVYNIVMSWIAIQPAAANSRRFFVSLDHARRQSPWRYDGDEHNDPVDSTLRFTPSYGTHILWYRGRPLLLTRSKGEAAPMGLGLTKRDEISLSCIGFSTNTLKQLLASAQADHLRKDHDKTVIYRGHMTVDGGANWSRATSRLSRPFNTIYTKAGLIDSIIDDIKDYLSHETKAWYASCGIPLRRGFLFCGPPGTGKSSLSFALAGHFGLKIYTVSLSSPGATEDNLSELFEVLPQSCIVLFEDVDAAGLTHTRAPKKSRRSRGSSTEGLSLSGLLNLLDGVASQEGRILIMTTNHAENLDKALLRPGRVDMTLEFGLADEYMTGAIFKGVFAHLHQKLLAKTGTDGPEIDTKQEAEAVKAKIEAMASDFSARIPTDEFSPAEIQGYLIRHRREPEAAVKGARDWVRDARKRRKEEEEEKLLRASGSGEPDEGAEEDEPSDSE</sequence>
<dbReference type="InterPro" id="IPR050747">
    <property type="entry name" value="Mitochondrial_chaperone_BCS1"/>
</dbReference>
<feature type="region of interest" description="Disordered" evidence="13">
    <location>
        <begin position="488"/>
        <end position="532"/>
    </location>
</feature>
<evidence type="ECO:0000256" key="6">
    <source>
        <dbReference type="ARBA" id="ARBA00022801"/>
    </source>
</evidence>
<keyword evidence="7 12" id="KW-0067">ATP-binding</keyword>
<organism evidence="16 17">
    <name type="scientific">Plectosphaerella plurivora</name>
    <dbReference type="NCBI Taxonomy" id="936078"/>
    <lineage>
        <taxon>Eukaryota</taxon>
        <taxon>Fungi</taxon>
        <taxon>Dikarya</taxon>
        <taxon>Ascomycota</taxon>
        <taxon>Pezizomycotina</taxon>
        <taxon>Sordariomycetes</taxon>
        <taxon>Hypocreomycetidae</taxon>
        <taxon>Glomerellales</taxon>
        <taxon>Plectosphaerellaceae</taxon>
        <taxon>Plectosphaerella</taxon>
    </lineage>
</organism>
<gene>
    <name evidence="16" type="ORF">F5X68DRAFT_258502</name>
</gene>
<comment type="similarity">
    <text evidence="2">Belongs to the AAA ATPase family. BCS1 subfamily.</text>
</comment>
<dbReference type="Pfam" id="PF25426">
    <property type="entry name" value="AAA_lid_BCS1"/>
    <property type="match status" value="1"/>
</dbReference>
<dbReference type="SMART" id="SM00382">
    <property type="entry name" value="AAA"/>
    <property type="match status" value="1"/>
</dbReference>
<dbReference type="Proteomes" id="UP000770015">
    <property type="component" value="Unassembled WGS sequence"/>
</dbReference>
<proteinExistence type="inferred from homology"/>
<evidence type="ECO:0000256" key="2">
    <source>
        <dbReference type="ARBA" id="ARBA00007448"/>
    </source>
</evidence>
<feature type="compositionally biased region" description="Basic and acidic residues" evidence="13">
    <location>
        <begin position="488"/>
        <end position="497"/>
    </location>
</feature>
<evidence type="ECO:0000313" key="17">
    <source>
        <dbReference type="Proteomes" id="UP000770015"/>
    </source>
</evidence>
<dbReference type="Pfam" id="PF08740">
    <property type="entry name" value="BCS1_N"/>
    <property type="match status" value="1"/>
</dbReference>
<evidence type="ECO:0000256" key="8">
    <source>
        <dbReference type="ARBA" id="ARBA00022989"/>
    </source>
</evidence>